<keyword evidence="2" id="KW-0732">Signal</keyword>
<dbReference type="EMBL" id="BJWK01000012">
    <property type="protein sequence ID" value="GEM10831.1"/>
    <property type="molecule type" value="Genomic_DNA"/>
</dbReference>
<proteinExistence type="predicted"/>
<reference evidence="3 4" key="1">
    <citation type="submission" date="2019-07" db="EMBL/GenBank/DDBJ databases">
        <title>Rhodotorula toruloides NBRC10032 genome sequencing.</title>
        <authorList>
            <person name="Shida Y."/>
            <person name="Takaku H."/>
            <person name="Ogasawara W."/>
            <person name="Mori K."/>
        </authorList>
    </citation>
    <scope>NUCLEOTIDE SEQUENCE [LARGE SCALE GENOMIC DNA]</scope>
    <source>
        <strain evidence="3 4">NBRC10032</strain>
    </source>
</reference>
<accession>A0A511KKD4</accession>
<protein>
    <recommendedName>
        <fullName evidence="5">Secreted protein</fullName>
    </recommendedName>
</protein>
<dbReference type="Proteomes" id="UP000321518">
    <property type="component" value="Unassembled WGS sequence"/>
</dbReference>
<evidence type="ECO:0000256" key="2">
    <source>
        <dbReference type="SAM" id="SignalP"/>
    </source>
</evidence>
<evidence type="ECO:0000313" key="4">
    <source>
        <dbReference type="Proteomes" id="UP000321518"/>
    </source>
</evidence>
<feature type="chain" id="PRO_5021960393" description="Secreted protein" evidence="2">
    <location>
        <begin position="20"/>
        <end position="388"/>
    </location>
</feature>
<evidence type="ECO:0008006" key="5">
    <source>
        <dbReference type="Google" id="ProtNLM"/>
    </source>
</evidence>
<sequence>MFTSTSLALAALVAVSVSAQGIIDNAAVFTQLTQVADTFDGDYYVKNVATGKYLFFDRASDTTNLVTGDAPTTITLGHDSQYGQSGNKNQRWEGTYFAGQTKCMSAQWDEQNGQDYAAVSYACKVGPDPTGTESLEVAKQFWRVVPCGSSSSDSASTAEFKLNDVQSKSAKTIASFSSPSSSTESSWSPAATKSSHKVDPHDRRTWVCRHDGAWLAEHPDYVYKLGKIECEEKLKSYLASHPQLKMNAVSSSGSRVDPHDRTTWKCGHTGKWLARHPDYVWKEGKIECRGTLLAYQASNHSKRRSLPDSFSSFTKPASNTYCIVAVDHLTDMTTKALTPDRIDTFGGYVSLKLADYDKARLFRSFQSNCADSSLLQTADEQQWIITKA</sequence>
<name>A0A511KKD4_RHOTO</name>
<evidence type="ECO:0000256" key="1">
    <source>
        <dbReference type="SAM" id="MobiDB-lite"/>
    </source>
</evidence>
<comment type="caution">
    <text evidence="3">The sequence shown here is derived from an EMBL/GenBank/DDBJ whole genome shotgun (WGS) entry which is preliminary data.</text>
</comment>
<gene>
    <name evidence="3" type="ORF">Rt10032_c12g4848</name>
</gene>
<dbReference type="AlphaFoldDB" id="A0A511KKD4"/>
<feature type="signal peptide" evidence="2">
    <location>
        <begin position="1"/>
        <end position="19"/>
    </location>
</feature>
<organism evidence="3 4">
    <name type="scientific">Rhodotorula toruloides</name>
    <name type="common">Yeast</name>
    <name type="synonym">Rhodosporidium toruloides</name>
    <dbReference type="NCBI Taxonomy" id="5286"/>
    <lineage>
        <taxon>Eukaryota</taxon>
        <taxon>Fungi</taxon>
        <taxon>Dikarya</taxon>
        <taxon>Basidiomycota</taxon>
        <taxon>Pucciniomycotina</taxon>
        <taxon>Microbotryomycetes</taxon>
        <taxon>Sporidiobolales</taxon>
        <taxon>Sporidiobolaceae</taxon>
        <taxon>Rhodotorula</taxon>
    </lineage>
</organism>
<feature type="compositionally biased region" description="Low complexity" evidence="1">
    <location>
        <begin position="173"/>
        <end position="192"/>
    </location>
</feature>
<evidence type="ECO:0000313" key="3">
    <source>
        <dbReference type="EMBL" id="GEM10831.1"/>
    </source>
</evidence>
<feature type="region of interest" description="Disordered" evidence="1">
    <location>
        <begin position="173"/>
        <end position="202"/>
    </location>
</feature>
<dbReference type="OrthoDB" id="2536142at2759"/>